<accession>A0A835D7T5</accession>
<dbReference type="GO" id="GO:0045492">
    <property type="term" value="P:xylan biosynthetic process"/>
    <property type="evidence" value="ECO:0007669"/>
    <property type="project" value="UniProtKB-ARBA"/>
</dbReference>
<proteinExistence type="inferred from homology"/>
<dbReference type="GO" id="GO:0010411">
    <property type="term" value="P:xyloglucan metabolic process"/>
    <property type="evidence" value="ECO:0007669"/>
    <property type="project" value="TreeGrafter"/>
</dbReference>
<dbReference type="GO" id="GO:0009834">
    <property type="term" value="P:plant-type secondary cell wall biogenesis"/>
    <property type="evidence" value="ECO:0007669"/>
    <property type="project" value="TreeGrafter"/>
</dbReference>
<dbReference type="Pfam" id="PF13839">
    <property type="entry name" value="PC-Esterase"/>
    <property type="match status" value="1"/>
</dbReference>
<evidence type="ECO:0000256" key="5">
    <source>
        <dbReference type="ARBA" id="ARBA00022989"/>
    </source>
</evidence>
<dbReference type="OMA" id="NCEMERF"/>
<dbReference type="InterPro" id="IPR026057">
    <property type="entry name" value="TBL_C"/>
</dbReference>
<evidence type="ECO:0000256" key="1">
    <source>
        <dbReference type="ARBA" id="ARBA00004167"/>
    </source>
</evidence>
<dbReference type="Proteomes" id="UP000655225">
    <property type="component" value="Unassembled WGS sequence"/>
</dbReference>
<dbReference type="OrthoDB" id="630188at2759"/>
<keyword evidence="12" id="KW-1185">Reference proteome</keyword>
<evidence type="ECO:0000313" key="11">
    <source>
        <dbReference type="EMBL" id="KAF8393643.1"/>
    </source>
</evidence>
<organism evidence="11 12">
    <name type="scientific">Tetracentron sinense</name>
    <name type="common">Spur-leaf</name>
    <dbReference type="NCBI Taxonomy" id="13715"/>
    <lineage>
        <taxon>Eukaryota</taxon>
        <taxon>Viridiplantae</taxon>
        <taxon>Streptophyta</taxon>
        <taxon>Embryophyta</taxon>
        <taxon>Tracheophyta</taxon>
        <taxon>Spermatophyta</taxon>
        <taxon>Magnoliopsida</taxon>
        <taxon>Trochodendrales</taxon>
        <taxon>Trochodendraceae</taxon>
        <taxon>Tetracentron</taxon>
    </lineage>
</organism>
<dbReference type="PANTHER" id="PTHR13533:SF32">
    <property type="entry name" value="PROTEIN TRICHOME BIREFRINGENCE-LIKE 14"/>
    <property type="match status" value="1"/>
</dbReference>
<dbReference type="EMBL" id="JABCRI010000015">
    <property type="protein sequence ID" value="KAF8393643.1"/>
    <property type="molecule type" value="Genomic_DNA"/>
</dbReference>
<keyword evidence="4" id="KW-0735">Signal-anchor</keyword>
<evidence type="ECO:0000256" key="7">
    <source>
        <dbReference type="SAM" id="MobiDB-lite"/>
    </source>
</evidence>
<name>A0A835D7T5_TETSI</name>
<dbReference type="PANTHER" id="PTHR13533">
    <property type="entry name" value="N-ACETYLNEURAMINATE 9-O-ACETYLTRANSFERASE"/>
    <property type="match status" value="1"/>
</dbReference>
<evidence type="ECO:0008006" key="13">
    <source>
        <dbReference type="Google" id="ProtNLM"/>
    </source>
</evidence>
<gene>
    <name evidence="11" type="ORF">HHK36_021889</name>
</gene>
<feature type="domain" description="Trichome birefringence-like C-terminal" evidence="9">
    <location>
        <begin position="285"/>
        <end position="558"/>
    </location>
</feature>
<feature type="region of interest" description="Disordered" evidence="7">
    <location>
        <begin position="95"/>
        <end position="152"/>
    </location>
</feature>
<keyword evidence="6 8" id="KW-0472">Membrane</keyword>
<feature type="transmembrane region" description="Helical" evidence="8">
    <location>
        <begin position="12"/>
        <end position="30"/>
    </location>
</feature>
<evidence type="ECO:0000256" key="2">
    <source>
        <dbReference type="ARBA" id="ARBA00007727"/>
    </source>
</evidence>
<evidence type="ECO:0000256" key="3">
    <source>
        <dbReference type="ARBA" id="ARBA00022692"/>
    </source>
</evidence>
<keyword evidence="3 8" id="KW-0812">Transmembrane</keyword>
<reference evidence="11 12" key="1">
    <citation type="submission" date="2020-04" db="EMBL/GenBank/DDBJ databases">
        <title>Plant Genome Project.</title>
        <authorList>
            <person name="Zhang R.-G."/>
        </authorList>
    </citation>
    <scope>NUCLEOTIDE SEQUENCE [LARGE SCALE GENOMIC DNA]</scope>
    <source>
        <strain evidence="11">YNK0</strain>
        <tissue evidence="11">Leaf</tissue>
    </source>
</reference>
<evidence type="ECO:0000259" key="10">
    <source>
        <dbReference type="Pfam" id="PF14416"/>
    </source>
</evidence>
<protein>
    <recommendedName>
        <fullName evidence="13">Trichome birefringence-like N-terminal domain-containing protein</fullName>
    </recommendedName>
</protein>
<dbReference type="GO" id="GO:0016020">
    <property type="term" value="C:membrane"/>
    <property type="evidence" value="ECO:0007669"/>
    <property type="project" value="UniProtKB-SubCell"/>
</dbReference>
<comment type="subcellular location">
    <subcellularLocation>
        <location evidence="1">Membrane</location>
        <topology evidence="1">Single-pass membrane protein</topology>
    </subcellularLocation>
</comment>
<dbReference type="Pfam" id="PF14416">
    <property type="entry name" value="PMR5N"/>
    <property type="match status" value="1"/>
</dbReference>
<dbReference type="AlphaFoldDB" id="A0A835D7T5"/>
<feature type="domain" description="Trichome birefringence-like N-terminal" evidence="10">
    <location>
        <begin position="186"/>
        <end position="239"/>
    </location>
</feature>
<feature type="transmembrane region" description="Helical" evidence="8">
    <location>
        <begin position="255"/>
        <end position="284"/>
    </location>
</feature>
<dbReference type="GO" id="GO:0016407">
    <property type="term" value="F:acetyltransferase activity"/>
    <property type="evidence" value="ECO:0007669"/>
    <property type="project" value="TreeGrafter"/>
</dbReference>
<evidence type="ECO:0000256" key="8">
    <source>
        <dbReference type="SAM" id="Phobius"/>
    </source>
</evidence>
<evidence type="ECO:0000313" key="12">
    <source>
        <dbReference type="Proteomes" id="UP000655225"/>
    </source>
</evidence>
<sequence>MKGGFYGLRGKQFSLILIALICTTILIWAWEKTPLLTTLLPPQSRFLMPSPEILMVAPVVGSVSSKPNTYLKEDLPHGNLEKEIITEQAEQSFDVTAQVGSSATSSPEKSKTDSSSTTTTVKKKEIPKDAAEEESKHKQDPEEERRVIQAEQSVDVVAPIGSANTSLSTKEKDGRNLTTSLVEKKACNYAKGKWVADYRRPLYSGFGCKRWLSEMWACRLTQRSDFSYENFRWQPENCETVEFERSKFLKSYMSAASLLLLTIFVLLVYSGSRFYIVFIVLVYFRMQDKTVALVGDSLGRQQFQSLMCMVTGGKERSDVKDVGREYGLVKARGAVRPDGWAYRFPTTNTTILYYWSASLCDLEPLNITDPATNYAMHLDRPAAFLRRYLHKFDVLVLNTGHHWNRGKLRANRWIMHVGGVPNTNRKIADVGGAKNFTVYSVVKWLDSQLPKHPRLKAFFRTISPRHFFHGDWNTGGSCDNTTPLAGGKEVLQDESSDPSAAGAVKGTHVKLLDITALSQLRDEGHISRYSIRATPGMQDCLHWCLPGIPDAWNEILFAQL</sequence>
<evidence type="ECO:0000256" key="4">
    <source>
        <dbReference type="ARBA" id="ARBA00022968"/>
    </source>
</evidence>
<evidence type="ECO:0000259" key="9">
    <source>
        <dbReference type="Pfam" id="PF13839"/>
    </source>
</evidence>
<keyword evidence="5 8" id="KW-1133">Transmembrane helix</keyword>
<dbReference type="InterPro" id="IPR025846">
    <property type="entry name" value="TBL_N"/>
</dbReference>
<evidence type="ECO:0000256" key="6">
    <source>
        <dbReference type="ARBA" id="ARBA00023136"/>
    </source>
</evidence>
<dbReference type="GO" id="GO:0005794">
    <property type="term" value="C:Golgi apparatus"/>
    <property type="evidence" value="ECO:0007669"/>
    <property type="project" value="UniProtKB-ARBA"/>
</dbReference>
<feature type="compositionally biased region" description="Basic and acidic residues" evidence="7">
    <location>
        <begin position="122"/>
        <end position="148"/>
    </location>
</feature>
<comment type="caution">
    <text evidence="11">The sequence shown here is derived from an EMBL/GenBank/DDBJ whole genome shotgun (WGS) entry which is preliminary data.</text>
</comment>
<comment type="similarity">
    <text evidence="2">Belongs to the PC-esterase family. TBL subfamily.</text>
</comment>